<protein>
    <submittedName>
        <fullName evidence="6">Fibronectin type III domain-containing protein</fullName>
    </submittedName>
</protein>
<keyword evidence="2" id="KW-0119">Carbohydrate metabolism</keyword>
<reference evidence="6" key="1">
    <citation type="submission" date="2023-06" db="EMBL/GenBank/DDBJ databases">
        <title>Draft genome sequence of Nocardioides sp. SOB72.</title>
        <authorList>
            <person name="Zhang G."/>
        </authorList>
    </citation>
    <scope>NUCLEOTIDE SEQUENCE</scope>
    <source>
        <strain evidence="6">SOB72</strain>
    </source>
</reference>
<dbReference type="SUPFAM" id="SSF55486">
    <property type="entry name" value="Metalloproteases ('zincins'), catalytic domain"/>
    <property type="match status" value="1"/>
</dbReference>
<organism evidence="6 7">
    <name type="scientific">Nocardioides abyssi</name>
    <dbReference type="NCBI Taxonomy" id="3058370"/>
    <lineage>
        <taxon>Bacteria</taxon>
        <taxon>Bacillati</taxon>
        <taxon>Actinomycetota</taxon>
        <taxon>Actinomycetes</taxon>
        <taxon>Propionibacteriales</taxon>
        <taxon>Nocardioidaceae</taxon>
        <taxon>Nocardioides</taxon>
    </lineage>
</organism>
<gene>
    <name evidence="6" type="ORF">QWY29_02960</name>
</gene>
<dbReference type="Pfam" id="PF00041">
    <property type="entry name" value="fn3"/>
    <property type="match status" value="1"/>
</dbReference>
<evidence type="ECO:0000259" key="5">
    <source>
        <dbReference type="PROSITE" id="PS50853"/>
    </source>
</evidence>
<dbReference type="Gene3D" id="2.60.40.10">
    <property type="entry name" value="Immunoglobulins"/>
    <property type="match status" value="1"/>
</dbReference>
<dbReference type="RefSeq" id="WP_300959167.1">
    <property type="nucleotide sequence ID" value="NZ_JAUHJR010000001.1"/>
</dbReference>
<dbReference type="InterPro" id="IPR013783">
    <property type="entry name" value="Ig-like_fold"/>
</dbReference>
<evidence type="ECO:0000256" key="3">
    <source>
        <dbReference type="SAM" id="MobiDB-lite"/>
    </source>
</evidence>
<comment type="caution">
    <text evidence="6">The sequence shown here is derived from an EMBL/GenBank/DDBJ whole genome shotgun (WGS) entry which is preliminary data.</text>
</comment>
<evidence type="ECO:0000256" key="1">
    <source>
        <dbReference type="ARBA" id="ARBA00023295"/>
    </source>
</evidence>
<proteinExistence type="predicted"/>
<evidence type="ECO:0000256" key="2">
    <source>
        <dbReference type="ARBA" id="ARBA00023326"/>
    </source>
</evidence>
<dbReference type="EMBL" id="JAUHJR010000001">
    <property type="protein sequence ID" value="MDN4160303.1"/>
    <property type="molecule type" value="Genomic_DNA"/>
</dbReference>
<dbReference type="InterPro" id="IPR036116">
    <property type="entry name" value="FN3_sf"/>
</dbReference>
<keyword evidence="7" id="KW-1185">Reference proteome</keyword>
<keyword evidence="1" id="KW-0378">Hydrolase</keyword>
<dbReference type="PROSITE" id="PS50853">
    <property type="entry name" value="FN3"/>
    <property type="match status" value="1"/>
</dbReference>
<name>A0ABT8EQ69_9ACTN</name>
<keyword evidence="1" id="KW-0326">Glycosidase</keyword>
<accession>A0ABT8EQ69</accession>
<keyword evidence="2" id="KW-0624">Polysaccharide degradation</keyword>
<dbReference type="CDD" id="cd00063">
    <property type="entry name" value="FN3"/>
    <property type="match status" value="1"/>
</dbReference>
<dbReference type="Proteomes" id="UP001168537">
    <property type="component" value="Unassembled WGS sequence"/>
</dbReference>
<dbReference type="Gene3D" id="3.40.390.10">
    <property type="entry name" value="Collagenase (Catalytic Domain)"/>
    <property type="match status" value="1"/>
</dbReference>
<feature type="region of interest" description="Disordered" evidence="3">
    <location>
        <begin position="417"/>
        <end position="466"/>
    </location>
</feature>
<sequence>MRTASSLLVLVVGAGLVPALALGTPASADDASLAATTDSPVVVVDPAPRELPRAARRFVPRAPHPLSETFALHSNPGASRVIHLDVDGATVAGTEWQAIDDPIAPGRHGPWDTDGVPGSFSDAERTAIQEVWARVAEDYAPFDVDVTTEDPGPAALRRSGSGDTTYGMTALVTSSDAAWAWCARQCGGVAFVDVFDQVDPDGRLRPAWIFPGGMQDDPAGVADAVSHEVGHTLGLEHDGRGTDGYYEGHDAWGPIMGAPYARRVTQWSNGSYPAATQRQDDVAVIASSGAALRRDEGTTPPTGPAVISSRTDTDVYDLGACSGQVTATVRPAAIGPDLDPRITLLDPTGREVAAADPLGPVAATVTVAVGTSGAGTGTEGTAGWRVVVDGVGAPALGYDDYGSIGAYTLDVTGCTGSTTGPTSPLEPAPEQPAVVGPPGRIARPTATRGAKGGPATATVRWSAPKADGGAPVAAYQVLAHRMQGSKVRQTVRSGQLTGTGVTFRATRGTRWTFSVRARNSEGWGPAGPRSRAVRLR</sequence>
<keyword evidence="4" id="KW-0732">Signal</keyword>
<feature type="chain" id="PRO_5047531965" evidence="4">
    <location>
        <begin position="29"/>
        <end position="536"/>
    </location>
</feature>
<dbReference type="InterPro" id="IPR024079">
    <property type="entry name" value="MetalloPept_cat_dom_sf"/>
</dbReference>
<dbReference type="SUPFAM" id="SSF49265">
    <property type="entry name" value="Fibronectin type III"/>
    <property type="match status" value="1"/>
</dbReference>
<feature type="signal peptide" evidence="4">
    <location>
        <begin position="1"/>
        <end position="28"/>
    </location>
</feature>
<evidence type="ECO:0000256" key="4">
    <source>
        <dbReference type="SAM" id="SignalP"/>
    </source>
</evidence>
<evidence type="ECO:0000313" key="7">
    <source>
        <dbReference type="Proteomes" id="UP001168537"/>
    </source>
</evidence>
<evidence type="ECO:0000313" key="6">
    <source>
        <dbReference type="EMBL" id="MDN4160303.1"/>
    </source>
</evidence>
<dbReference type="InterPro" id="IPR003961">
    <property type="entry name" value="FN3_dom"/>
</dbReference>
<feature type="domain" description="Fibronectin type-III" evidence="5">
    <location>
        <begin position="437"/>
        <end position="536"/>
    </location>
</feature>